<evidence type="ECO:0000313" key="7">
    <source>
        <dbReference type="EMBL" id="OGE94354.1"/>
    </source>
</evidence>
<dbReference type="Pfam" id="PF00472">
    <property type="entry name" value="RF-1"/>
    <property type="match status" value="1"/>
</dbReference>
<dbReference type="Pfam" id="PF03462">
    <property type="entry name" value="PCRF"/>
    <property type="match status" value="1"/>
</dbReference>
<proteinExistence type="inferred from homology"/>
<dbReference type="SMART" id="SM00937">
    <property type="entry name" value="PCRF"/>
    <property type="match status" value="1"/>
</dbReference>
<evidence type="ECO:0000256" key="5">
    <source>
        <dbReference type="SAM" id="Coils"/>
    </source>
</evidence>
<dbReference type="Gene3D" id="3.30.70.1660">
    <property type="match status" value="1"/>
</dbReference>
<dbReference type="AlphaFoldDB" id="A0A1F5PWX3"/>
<dbReference type="PANTHER" id="PTHR43116">
    <property type="entry name" value="PEPTIDE CHAIN RELEASE FACTOR 2"/>
    <property type="match status" value="1"/>
</dbReference>
<organism evidence="7 8">
    <name type="scientific">Candidatus Doudnabacteria bacterium RIFCSPLOWO2_01_FULL_44_21</name>
    <dbReference type="NCBI Taxonomy" id="1817841"/>
    <lineage>
        <taxon>Bacteria</taxon>
        <taxon>Candidatus Doudnaibacteriota</taxon>
    </lineage>
</organism>
<dbReference type="GO" id="GO:0016149">
    <property type="term" value="F:translation release factor activity, codon specific"/>
    <property type="evidence" value="ECO:0007669"/>
    <property type="project" value="InterPro"/>
</dbReference>
<dbReference type="InterPro" id="IPR000352">
    <property type="entry name" value="Pep_chain_release_fac_I"/>
</dbReference>
<reference evidence="7 8" key="1">
    <citation type="journal article" date="2016" name="Nat. Commun.">
        <title>Thousands of microbial genomes shed light on interconnected biogeochemical processes in an aquifer system.</title>
        <authorList>
            <person name="Anantharaman K."/>
            <person name="Brown C.T."/>
            <person name="Hug L.A."/>
            <person name="Sharon I."/>
            <person name="Castelle C.J."/>
            <person name="Probst A.J."/>
            <person name="Thomas B.C."/>
            <person name="Singh A."/>
            <person name="Wilkins M.J."/>
            <person name="Karaoz U."/>
            <person name="Brodie E.L."/>
            <person name="Williams K.H."/>
            <person name="Hubbard S.S."/>
            <person name="Banfield J.F."/>
        </authorList>
    </citation>
    <scope>NUCLEOTIDE SEQUENCE [LARGE SCALE GENOMIC DNA]</scope>
</reference>
<evidence type="ECO:0000256" key="2">
    <source>
        <dbReference type="ARBA" id="ARBA00022481"/>
    </source>
</evidence>
<dbReference type="InterPro" id="IPR045853">
    <property type="entry name" value="Pep_chain_release_fac_I_sf"/>
</dbReference>
<sequence>MADPKFWSDQSVAKAKAKKLSDQKSQVEGWFKFESDLHDLEGLVVMAVSEEDKALENDLKAKFKVLEALFEQFRVMTFLSGRYDDHDAIMSIHAGAGGVDAQDWAEMLLRMYLRFCETKKFKVSIIDESRGGEAGVKSVVFSIDGSYAYGYLKGEAGVHRLVRLSAFNPAHTRETSFALVEVLPALEETEYKLNLDQVEIEAKTSRGHGGQSVNTTYSAIRVTHKPSGITVTIQNERSQSQNKEQALKILTSKIATLEEEKQRQEKLKLRGEFHSAEWGNQIRSYVLHPYKLVKDHRTNYETSDAASVLEGNLDELIKKYLEMNRSFDQ</sequence>
<gene>
    <name evidence="7" type="ORF">A3B10_00925</name>
</gene>
<protein>
    <recommendedName>
        <fullName evidence="4">Peptide chain release factor 2</fullName>
    </recommendedName>
</protein>
<keyword evidence="3" id="KW-0648">Protein biosynthesis</keyword>
<evidence type="ECO:0000256" key="3">
    <source>
        <dbReference type="ARBA" id="ARBA00022917"/>
    </source>
</evidence>
<dbReference type="PANTHER" id="PTHR43116:SF3">
    <property type="entry name" value="CLASS I PEPTIDE CHAIN RELEASE FACTOR"/>
    <property type="match status" value="1"/>
</dbReference>
<evidence type="ECO:0000259" key="6">
    <source>
        <dbReference type="SMART" id="SM00937"/>
    </source>
</evidence>
<comment type="similarity">
    <text evidence="1">Belongs to the prokaryotic/mitochondrial release factor family.</text>
</comment>
<dbReference type="InterPro" id="IPR005139">
    <property type="entry name" value="PCRF"/>
</dbReference>
<dbReference type="EMBL" id="MFFB01000018">
    <property type="protein sequence ID" value="OGE94354.1"/>
    <property type="molecule type" value="Genomic_DNA"/>
</dbReference>
<dbReference type="NCBIfam" id="TIGR00020">
    <property type="entry name" value="prfB"/>
    <property type="match status" value="1"/>
</dbReference>
<comment type="caution">
    <text evidence="7">The sequence shown here is derived from an EMBL/GenBank/DDBJ whole genome shotgun (WGS) entry which is preliminary data.</text>
</comment>
<name>A0A1F5PWX3_9BACT</name>
<dbReference type="GO" id="GO:0005737">
    <property type="term" value="C:cytoplasm"/>
    <property type="evidence" value="ECO:0007669"/>
    <property type="project" value="InterPro"/>
</dbReference>
<dbReference type="SUPFAM" id="SSF75620">
    <property type="entry name" value="Release factor"/>
    <property type="match status" value="1"/>
</dbReference>
<dbReference type="Gene3D" id="3.30.160.20">
    <property type="match status" value="1"/>
</dbReference>
<evidence type="ECO:0000256" key="1">
    <source>
        <dbReference type="ARBA" id="ARBA00010835"/>
    </source>
</evidence>
<feature type="domain" description="Peptide chain release factor" evidence="6">
    <location>
        <begin position="45"/>
        <end position="155"/>
    </location>
</feature>
<dbReference type="InterPro" id="IPR004374">
    <property type="entry name" value="PrfB"/>
</dbReference>
<feature type="coiled-coil region" evidence="5">
    <location>
        <begin position="233"/>
        <end position="267"/>
    </location>
</feature>
<accession>A0A1F5PWX3</accession>
<evidence type="ECO:0000313" key="8">
    <source>
        <dbReference type="Proteomes" id="UP000177281"/>
    </source>
</evidence>
<keyword evidence="5" id="KW-0175">Coiled coil</keyword>
<dbReference type="Proteomes" id="UP000177281">
    <property type="component" value="Unassembled WGS sequence"/>
</dbReference>
<evidence type="ECO:0000256" key="4">
    <source>
        <dbReference type="NCBIfam" id="TIGR00020"/>
    </source>
</evidence>
<dbReference type="Gene3D" id="1.20.58.410">
    <property type="entry name" value="Release factor"/>
    <property type="match status" value="1"/>
</dbReference>
<keyword evidence="2" id="KW-0488">Methylation</keyword>
<dbReference type="STRING" id="1817841.A3B10_00925"/>